<keyword evidence="2" id="KW-1185">Reference proteome</keyword>
<dbReference type="AlphaFoldDB" id="A0A8X6YAA2"/>
<reference evidence="1" key="1">
    <citation type="submission" date="2020-08" db="EMBL/GenBank/DDBJ databases">
        <title>Multicomponent nature underlies the extraordinary mechanical properties of spider dragline silk.</title>
        <authorList>
            <person name="Kono N."/>
            <person name="Nakamura H."/>
            <person name="Mori M."/>
            <person name="Yoshida Y."/>
            <person name="Ohtoshi R."/>
            <person name="Malay A.D."/>
            <person name="Moran D.A.P."/>
            <person name="Tomita M."/>
            <person name="Numata K."/>
            <person name="Arakawa K."/>
        </authorList>
    </citation>
    <scope>NUCLEOTIDE SEQUENCE</scope>
</reference>
<evidence type="ECO:0000313" key="2">
    <source>
        <dbReference type="Proteomes" id="UP000886998"/>
    </source>
</evidence>
<protein>
    <submittedName>
        <fullName evidence="1">Uncharacterized protein</fullName>
    </submittedName>
</protein>
<accession>A0A8X6YAA2</accession>
<name>A0A8X6YAA2_9ARAC</name>
<organism evidence="1 2">
    <name type="scientific">Trichonephila inaurata madagascariensis</name>
    <dbReference type="NCBI Taxonomy" id="2747483"/>
    <lineage>
        <taxon>Eukaryota</taxon>
        <taxon>Metazoa</taxon>
        <taxon>Ecdysozoa</taxon>
        <taxon>Arthropoda</taxon>
        <taxon>Chelicerata</taxon>
        <taxon>Arachnida</taxon>
        <taxon>Araneae</taxon>
        <taxon>Araneomorphae</taxon>
        <taxon>Entelegynae</taxon>
        <taxon>Araneoidea</taxon>
        <taxon>Nephilidae</taxon>
        <taxon>Trichonephila</taxon>
        <taxon>Trichonephila inaurata</taxon>
    </lineage>
</organism>
<dbReference type="EMBL" id="BMAV01016571">
    <property type="protein sequence ID" value="GFY67456.1"/>
    <property type="molecule type" value="Genomic_DNA"/>
</dbReference>
<comment type="caution">
    <text evidence="1">The sequence shown here is derived from an EMBL/GenBank/DDBJ whole genome shotgun (WGS) entry which is preliminary data.</text>
</comment>
<proteinExistence type="predicted"/>
<gene>
    <name evidence="1" type="ORF">TNIN_60331</name>
</gene>
<dbReference type="Proteomes" id="UP000886998">
    <property type="component" value="Unassembled WGS sequence"/>
</dbReference>
<evidence type="ECO:0000313" key="1">
    <source>
        <dbReference type="EMBL" id="GFY67456.1"/>
    </source>
</evidence>
<sequence length="104" mass="11970">MLAQLLSVRDTMNLPSQMPLNPRGARPQILFRKRSEDPRLGPKPFGFYPGQNLIGFILSSWNHGFSKGLKIDCKETERKSLEFFTIMTPNYNVAKKDPRDDFPN</sequence>